<reference evidence="1 2" key="1">
    <citation type="submission" date="2016-03" db="EMBL/GenBank/DDBJ databases">
        <title>EvidentialGene: Evidence-directed Construction of Genes on Genomes.</title>
        <authorList>
            <person name="Gilbert D.G."/>
            <person name="Choi J.-H."/>
            <person name="Mockaitis K."/>
            <person name="Colbourne J."/>
            <person name="Pfrender M."/>
        </authorList>
    </citation>
    <scope>NUCLEOTIDE SEQUENCE [LARGE SCALE GENOMIC DNA]</scope>
    <source>
        <strain evidence="1 2">Xinb3</strain>
        <tissue evidence="1">Complete organism</tissue>
    </source>
</reference>
<proteinExistence type="predicted"/>
<protein>
    <submittedName>
        <fullName evidence="1">Uncharacterized protein</fullName>
    </submittedName>
</protein>
<keyword evidence="2" id="KW-1185">Reference proteome</keyword>
<comment type="caution">
    <text evidence="1">The sequence shown here is derived from an EMBL/GenBank/DDBJ whole genome shotgun (WGS) entry which is preliminary data.</text>
</comment>
<name>A0A162D4L0_9CRUS</name>
<dbReference type="EMBL" id="LRGB01016255">
    <property type="protein sequence ID" value="KZR98664.1"/>
    <property type="molecule type" value="Genomic_DNA"/>
</dbReference>
<dbReference type="Proteomes" id="UP000076858">
    <property type="component" value="Unassembled WGS sequence"/>
</dbReference>
<accession>A0A162D4L0</accession>
<dbReference type="AlphaFoldDB" id="A0A162D4L0"/>
<gene>
    <name evidence="1" type="ORF">APZ42_005813</name>
</gene>
<evidence type="ECO:0000313" key="1">
    <source>
        <dbReference type="EMBL" id="KZR98664.1"/>
    </source>
</evidence>
<evidence type="ECO:0000313" key="2">
    <source>
        <dbReference type="Proteomes" id="UP000076858"/>
    </source>
</evidence>
<sequence>MFYITGYAIFKYGQLLCFCIDCYTKIITRTCNARYLRLVKHLDRGGLKYPCESVTSRMWTVYIFFRRVFQKLRNCSKIVDDFVDFVVVRLSQCEEFKCFANEKHSQTLCTFLCKKFLLVVLPAEEKRSRVRSDKILIVQNKRKKRKALKLQK</sequence>
<organism evidence="1 2">
    <name type="scientific">Daphnia magna</name>
    <dbReference type="NCBI Taxonomy" id="35525"/>
    <lineage>
        <taxon>Eukaryota</taxon>
        <taxon>Metazoa</taxon>
        <taxon>Ecdysozoa</taxon>
        <taxon>Arthropoda</taxon>
        <taxon>Crustacea</taxon>
        <taxon>Branchiopoda</taxon>
        <taxon>Diplostraca</taxon>
        <taxon>Cladocera</taxon>
        <taxon>Anomopoda</taxon>
        <taxon>Daphniidae</taxon>
        <taxon>Daphnia</taxon>
    </lineage>
</organism>